<evidence type="ECO:0000313" key="3">
    <source>
        <dbReference type="Proteomes" id="UP001174050"/>
    </source>
</evidence>
<gene>
    <name evidence="2" type="ORF">QWM81_03250</name>
</gene>
<evidence type="ECO:0000313" key="2">
    <source>
        <dbReference type="EMBL" id="MDN3293078.1"/>
    </source>
</evidence>
<comment type="caution">
    <text evidence="2">The sequence shown here is derived from an EMBL/GenBank/DDBJ whole genome shotgun (WGS) entry which is preliminary data.</text>
</comment>
<dbReference type="InterPro" id="IPR044058">
    <property type="entry name" value="Lipoprotein_23"/>
</dbReference>
<reference evidence="2" key="1">
    <citation type="submission" date="2023-06" db="EMBL/GenBank/DDBJ databases">
        <title>WGS-Sequencing of Streptomyces ficellus isolate 21 collected from sand in Gara Djebilet Iron Mine in Algeria.</title>
        <authorList>
            <person name="Zegers G.P."/>
            <person name="Gomez A."/>
            <person name="Gueddou A."/>
            <person name="Zahara A.F."/>
            <person name="Worth M."/>
            <person name="Sevigny J.L."/>
            <person name="Tisa L."/>
        </authorList>
    </citation>
    <scope>NUCLEOTIDE SEQUENCE</scope>
    <source>
        <strain evidence="2">AS11</strain>
    </source>
</reference>
<dbReference type="PROSITE" id="PS51257">
    <property type="entry name" value="PROKAR_LIPOPROTEIN"/>
    <property type="match status" value="1"/>
</dbReference>
<dbReference type="RefSeq" id="WP_290109903.1">
    <property type="nucleotide sequence ID" value="NZ_JAUEPL010000003.1"/>
</dbReference>
<feature type="chain" id="PRO_5046942065" evidence="1">
    <location>
        <begin position="23"/>
        <end position="210"/>
    </location>
</feature>
<proteinExistence type="predicted"/>
<dbReference type="EMBL" id="JAUEPL010000003">
    <property type="protein sequence ID" value="MDN3293078.1"/>
    <property type="molecule type" value="Genomic_DNA"/>
</dbReference>
<keyword evidence="3" id="KW-1185">Reference proteome</keyword>
<dbReference type="Pfam" id="PF18966">
    <property type="entry name" value="Lipoprotein_23"/>
    <property type="match status" value="1"/>
</dbReference>
<keyword evidence="1" id="KW-0732">Signal</keyword>
<dbReference type="Proteomes" id="UP001174050">
    <property type="component" value="Unassembled WGS sequence"/>
</dbReference>
<sequence>MGRYGMRGVAAMVVLVVAGGLAAGCAAEGAGPAAKPSGSVRAAAQPKRLIGGAGTPCALPVSFETAPEWTAEAVTSDPAIGVLDQGPVVLACEIDAKPAGNIGFLRVWTGEAEAAAKGATPREILEGFIAADTSASKARYRDVEAGRLPAAEVTYTVSGEFQDEPKTERALAVTTPRGAVVVHLGGLDTAEHQQMLPAYELARRTMAVTD</sequence>
<keyword evidence="2" id="KW-0449">Lipoprotein</keyword>
<protein>
    <submittedName>
        <fullName evidence="2">Lipoprotein</fullName>
    </submittedName>
</protein>
<feature type="signal peptide" evidence="1">
    <location>
        <begin position="1"/>
        <end position="22"/>
    </location>
</feature>
<name>A0ABT7Z0R0_9ACTN</name>
<evidence type="ECO:0000256" key="1">
    <source>
        <dbReference type="SAM" id="SignalP"/>
    </source>
</evidence>
<accession>A0ABT7Z0R0</accession>
<organism evidence="2 3">
    <name type="scientific">Streptomyces ficellus</name>
    <dbReference type="NCBI Taxonomy" id="1977088"/>
    <lineage>
        <taxon>Bacteria</taxon>
        <taxon>Bacillati</taxon>
        <taxon>Actinomycetota</taxon>
        <taxon>Actinomycetes</taxon>
        <taxon>Kitasatosporales</taxon>
        <taxon>Streptomycetaceae</taxon>
        <taxon>Streptomyces</taxon>
    </lineage>
</organism>